<name>A0A9Q0YNN5_HOLLE</name>
<dbReference type="EMBL" id="JAIZAY010000018">
    <property type="protein sequence ID" value="KAJ8024731.1"/>
    <property type="molecule type" value="Genomic_DNA"/>
</dbReference>
<dbReference type="Gene3D" id="3.30.460.10">
    <property type="entry name" value="Beta Polymerase, domain 2"/>
    <property type="match status" value="1"/>
</dbReference>
<dbReference type="OrthoDB" id="1885901at2759"/>
<dbReference type="GO" id="GO:0016020">
    <property type="term" value="C:membrane"/>
    <property type="evidence" value="ECO:0007669"/>
    <property type="project" value="TreeGrafter"/>
</dbReference>
<organism evidence="3 4">
    <name type="scientific">Holothuria leucospilota</name>
    <name type="common">Black long sea cucumber</name>
    <name type="synonym">Mertensiothuria leucospilota</name>
    <dbReference type="NCBI Taxonomy" id="206669"/>
    <lineage>
        <taxon>Eukaryota</taxon>
        <taxon>Metazoa</taxon>
        <taxon>Echinodermata</taxon>
        <taxon>Eleutherozoa</taxon>
        <taxon>Echinozoa</taxon>
        <taxon>Holothuroidea</taxon>
        <taxon>Aspidochirotacea</taxon>
        <taxon>Aspidochirotida</taxon>
        <taxon>Holothuriidae</taxon>
        <taxon>Holothuria</taxon>
    </lineage>
</organism>
<accession>A0A9Q0YNN5</accession>
<dbReference type="GO" id="GO:0005654">
    <property type="term" value="C:nucleoplasm"/>
    <property type="evidence" value="ECO:0007669"/>
    <property type="project" value="TreeGrafter"/>
</dbReference>
<dbReference type="InterPro" id="IPR018952">
    <property type="entry name" value="2-5-oligoAdlate_synth_1_dom2/C"/>
</dbReference>
<dbReference type="Pfam" id="PF18144">
    <property type="entry name" value="SMODS"/>
    <property type="match status" value="1"/>
</dbReference>
<evidence type="ECO:0000259" key="2">
    <source>
        <dbReference type="Pfam" id="PF10421"/>
    </source>
</evidence>
<protein>
    <submittedName>
        <fullName evidence="3">2'-5'-oligoadenylate synthase 3</fullName>
    </submittedName>
</protein>
<dbReference type="GO" id="GO:0005829">
    <property type="term" value="C:cytosol"/>
    <property type="evidence" value="ECO:0007669"/>
    <property type="project" value="TreeGrafter"/>
</dbReference>
<dbReference type="GO" id="GO:0003725">
    <property type="term" value="F:double-stranded RNA binding"/>
    <property type="evidence" value="ECO:0007669"/>
    <property type="project" value="TreeGrafter"/>
</dbReference>
<comment type="caution">
    <text evidence="3">The sequence shown here is derived from an EMBL/GenBank/DDBJ whole genome shotgun (WGS) entry which is preliminary data.</text>
</comment>
<dbReference type="SUPFAM" id="SSF81631">
    <property type="entry name" value="PAP/OAS1 substrate-binding domain"/>
    <property type="match status" value="1"/>
</dbReference>
<keyword evidence="4" id="KW-1185">Reference proteome</keyword>
<gene>
    <name evidence="3" type="ORF">HOLleu_34729</name>
</gene>
<dbReference type="PROSITE" id="PS50152">
    <property type="entry name" value="25A_SYNTH_3"/>
    <property type="match status" value="1"/>
</dbReference>
<feature type="domain" description="2'-5'-oligoadenylate synthetase 1" evidence="2">
    <location>
        <begin position="153"/>
        <end position="283"/>
    </location>
</feature>
<dbReference type="PANTHER" id="PTHR11258">
    <property type="entry name" value="2-5 OLIGOADENYLATE SYNTHETASE"/>
    <property type="match status" value="1"/>
</dbReference>
<dbReference type="Proteomes" id="UP001152320">
    <property type="component" value="Chromosome 18"/>
</dbReference>
<dbReference type="GO" id="GO:0001730">
    <property type="term" value="F:2'-5'-oligoadenylate synthetase activity"/>
    <property type="evidence" value="ECO:0007669"/>
    <property type="project" value="TreeGrafter"/>
</dbReference>
<dbReference type="Gene3D" id="1.10.1410.20">
    <property type="entry name" value="2'-5'-oligoadenylate synthetase 1, domain 2"/>
    <property type="match status" value="1"/>
</dbReference>
<proteinExistence type="inferred from homology"/>
<dbReference type="Pfam" id="PF10421">
    <property type="entry name" value="OAS1_C"/>
    <property type="match status" value="1"/>
</dbReference>
<evidence type="ECO:0000313" key="3">
    <source>
        <dbReference type="EMBL" id="KAJ8024731.1"/>
    </source>
</evidence>
<reference evidence="3" key="1">
    <citation type="submission" date="2021-10" db="EMBL/GenBank/DDBJ databases">
        <title>Tropical sea cucumber genome reveals ecological adaptation and Cuvierian tubules defense mechanism.</title>
        <authorList>
            <person name="Chen T."/>
        </authorList>
    </citation>
    <scope>NUCLEOTIDE SEQUENCE</scope>
    <source>
        <strain evidence="3">Nanhai2018</strain>
        <tissue evidence="3">Muscle</tissue>
    </source>
</reference>
<dbReference type="PANTHER" id="PTHR11258:SF11">
    <property type="entry name" value="C2H2-TYPE DOMAIN-CONTAINING PROTEIN"/>
    <property type="match status" value="1"/>
</dbReference>
<sequence length="311" mass="36223">MAFSGSLRSFAESLAPDHYEISRAKQAIDDISRAIQTHFRRTSTVDRITPFGSLPKKTSLKGMMDVDMIVYINGQYPPFSEVVSQLSSIVRDNFGITPRKDQFGVHFEYKNVKVDLLAARNFLPPSGYRSEEIQHANALKHVKSLPSSQREVYSTSLSGASVLFEQSKDSFSHSLSRLAKYWSRKTGISNVRSLSSVMEYLGAWAAKQWNRQQDMVKGFRHLLEMIISLDSMNVYWTEFYNEYDIPNCIRSKRPLLLDPCNPYNNFMKLWNNEQYFRQMRSYARKTLERIDGEERSYYRGKYVDWERILSC</sequence>
<evidence type="ECO:0000256" key="1">
    <source>
        <dbReference type="ARBA" id="ARBA00009526"/>
    </source>
</evidence>
<dbReference type="SUPFAM" id="SSF81301">
    <property type="entry name" value="Nucleotidyltransferase"/>
    <property type="match status" value="1"/>
</dbReference>
<dbReference type="AlphaFoldDB" id="A0A9Q0YNN5"/>
<evidence type="ECO:0000313" key="4">
    <source>
        <dbReference type="Proteomes" id="UP001152320"/>
    </source>
</evidence>
<comment type="similarity">
    <text evidence="1">Belongs to the 2-5A synthase family.</text>
</comment>
<dbReference type="InterPro" id="IPR043519">
    <property type="entry name" value="NT_sf"/>
</dbReference>